<organism evidence="4 5">
    <name type="scientific">Priestia aryabhattai</name>
    <name type="common">Bacillus aryabhattai</name>
    <dbReference type="NCBI Taxonomy" id="412384"/>
    <lineage>
        <taxon>Bacteria</taxon>
        <taxon>Bacillati</taxon>
        <taxon>Bacillota</taxon>
        <taxon>Bacilli</taxon>
        <taxon>Bacillales</taxon>
        <taxon>Bacillaceae</taxon>
        <taxon>Priestia</taxon>
    </lineage>
</organism>
<dbReference type="InterPro" id="IPR001668">
    <property type="entry name" value="Mob_Pre"/>
</dbReference>
<feature type="region of interest" description="Disordered" evidence="3">
    <location>
        <begin position="402"/>
        <end position="442"/>
    </location>
</feature>
<feature type="compositionally biased region" description="Basic and acidic residues" evidence="3">
    <location>
        <begin position="433"/>
        <end position="442"/>
    </location>
</feature>
<comment type="caution">
    <text evidence="4">The sequence shown here is derived from an EMBL/GenBank/DDBJ whole genome shotgun (WGS) entry which is preliminary data.</text>
</comment>
<dbReference type="Gene3D" id="3.30.930.30">
    <property type="match status" value="1"/>
</dbReference>
<dbReference type="AlphaFoldDB" id="A0AAX6NJ20"/>
<accession>A0AAX6NJ20</accession>
<feature type="coiled-coil region" evidence="2">
    <location>
        <begin position="300"/>
        <end position="355"/>
    </location>
</feature>
<dbReference type="RefSeq" id="WP_316911735.1">
    <property type="nucleotide sequence ID" value="NZ_JAPTGD010000019.1"/>
</dbReference>
<dbReference type="Proteomes" id="UP001269400">
    <property type="component" value="Unassembled WGS sequence"/>
</dbReference>
<sequence>MSYSIFRVQGIKTLSDLRGIGKHNADRVSDTNLDIDKDKSSENIELVKCDSYLKRFSEITLDMRREHNERMKTTRSDRRKTFEQAIDGAKNDVACEFLFTSDEEFFKGKSKAEIQAWAQDSLEFVTDEIGLSHDKIIHASVHMDEKTPHLHIVAVPLTEIYDGRRKEDILTISRHQFIKTKDDLSSLQDKYNESMNERGHVLERGTPKEIRHQKVQEFKEQTHYHEQAAVQAKQSVKELEGKKTNLELSISNRKSEIDDLKKEITHVKKIEDMDFKEKGTLFNLKQPKSVELSFEDFENLKTLAKSSETLKRENEGYKEEYEKQYNRNTSLREENNVLKQELAQSKKETKQYKEKYELVWSLLKEVKERYKERSPQLFDDFQKVVGYAKFQVNKAINRFSNKPTFNENKLTPLEKQGYQQAEETFRSQKRTRQKENEREMER</sequence>
<dbReference type="GO" id="GO:0006310">
    <property type="term" value="P:DNA recombination"/>
    <property type="evidence" value="ECO:0007669"/>
    <property type="project" value="InterPro"/>
</dbReference>
<dbReference type="CDD" id="cd17242">
    <property type="entry name" value="MobM_relaxase"/>
    <property type="match status" value="1"/>
</dbReference>
<reference evidence="4" key="2">
    <citation type="submission" date="2022-12" db="EMBL/GenBank/DDBJ databases">
        <authorList>
            <person name="Dechsakulwatana C."/>
            <person name="Rungsihiranrut A."/>
            <person name="Muangchinda C."/>
            <person name="Ningthoujam R."/>
            <person name="Klankeo P."/>
            <person name="Pinyakong O."/>
        </authorList>
    </citation>
    <scope>NUCLEOTIDE SEQUENCE</scope>
    <source>
        <strain evidence="4">TL01-2</strain>
    </source>
</reference>
<evidence type="ECO:0000256" key="1">
    <source>
        <dbReference type="ARBA" id="ARBA00010657"/>
    </source>
</evidence>
<dbReference type="NCBIfam" id="NF041497">
    <property type="entry name" value="MobV"/>
    <property type="match status" value="1"/>
</dbReference>
<comment type="similarity">
    <text evidence="1">Belongs to the plasmid mobilization pre family.</text>
</comment>
<gene>
    <name evidence="4" type="ORF">O0Q50_32025</name>
</gene>
<dbReference type="GO" id="GO:0003677">
    <property type="term" value="F:DNA binding"/>
    <property type="evidence" value="ECO:0007669"/>
    <property type="project" value="InterPro"/>
</dbReference>
<proteinExistence type="inferred from homology"/>
<feature type="coiled-coil region" evidence="2">
    <location>
        <begin position="229"/>
        <end position="263"/>
    </location>
</feature>
<dbReference type="Pfam" id="PF01076">
    <property type="entry name" value="Mob_Pre"/>
    <property type="match status" value="1"/>
</dbReference>
<protein>
    <submittedName>
        <fullName evidence="4">Plasmid recombination protein</fullName>
    </submittedName>
</protein>
<evidence type="ECO:0000256" key="2">
    <source>
        <dbReference type="SAM" id="Coils"/>
    </source>
</evidence>
<evidence type="ECO:0000313" key="5">
    <source>
        <dbReference type="Proteomes" id="UP001269400"/>
    </source>
</evidence>
<reference evidence="4" key="1">
    <citation type="journal article" date="2022" name="J Environ Chem Eng">
        <title>Biodegradation of petroleum oil using a constructed nonpathogenic and heavy metal-tolerant bacterial consortium isolated from marine sponges.</title>
        <authorList>
            <person name="Dechsakulwatana C."/>
            <person name="Rungsihiranrut A."/>
            <person name="Muangchinda C."/>
            <person name="Ningthoujam R."/>
            <person name="Klankeo P."/>
            <person name="Pinyakong O."/>
        </authorList>
    </citation>
    <scope>NUCLEOTIDE SEQUENCE</scope>
    <source>
        <strain evidence="4">TL01-2</strain>
    </source>
</reference>
<evidence type="ECO:0000256" key="3">
    <source>
        <dbReference type="SAM" id="MobiDB-lite"/>
    </source>
</evidence>
<name>A0AAX6NJ20_PRIAR</name>
<evidence type="ECO:0000313" key="4">
    <source>
        <dbReference type="EMBL" id="MDU9695796.1"/>
    </source>
</evidence>
<dbReference type="EMBL" id="JAPTGD010000019">
    <property type="protein sequence ID" value="MDU9695796.1"/>
    <property type="molecule type" value="Genomic_DNA"/>
</dbReference>
<keyword evidence="2" id="KW-0175">Coiled coil</keyword>